<accession>A0A1G6T2G2</accession>
<feature type="region of interest" description="Disordered" evidence="1">
    <location>
        <begin position="33"/>
        <end position="64"/>
    </location>
</feature>
<dbReference type="Proteomes" id="UP000324021">
    <property type="component" value="Unassembled WGS sequence"/>
</dbReference>
<evidence type="ECO:0000313" key="2">
    <source>
        <dbReference type="EMBL" id="SDD23191.1"/>
    </source>
</evidence>
<protein>
    <submittedName>
        <fullName evidence="2">Uncharacterized protein</fullName>
    </submittedName>
</protein>
<dbReference type="EMBL" id="FOIC01000025">
    <property type="protein sequence ID" value="SEU00442.1"/>
    <property type="molecule type" value="Genomic_DNA"/>
</dbReference>
<name>A0A1G6T2G2_9EURY</name>
<organism evidence="2 5">
    <name type="scientific">Natrinema hispanicum</name>
    <dbReference type="NCBI Taxonomy" id="392421"/>
    <lineage>
        <taxon>Archaea</taxon>
        <taxon>Methanobacteriati</taxon>
        <taxon>Methanobacteriota</taxon>
        <taxon>Stenosarchaea group</taxon>
        <taxon>Halobacteria</taxon>
        <taxon>Halobacteriales</taxon>
        <taxon>Natrialbaceae</taxon>
        <taxon>Natrinema</taxon>
    </lineage>
</organism>
<evidence type="ECO:0000256" key="1">
    <source>
        <dbReference type="SAM" id="MobiDB-lite"/>
    </source>
</evidence>
<reference evidence="4 5" key="2">
    <citation type="submission" date="2016-10" db="EMBL/GenBank/DDBJ databases">
        <authorList>
            <person name="Varghese N."/>
            <person name="Submissions S."/>
        </authorList>
    </citation>
    <scope>NUCLEOTIDE SEQUENCE [LARGE SCALE GENOMIC DNA]</scope>
    <source>
        <strain evidence="2 5">CDM_1</strain>
        <strain evidence="4">CDM_6</strain>
    </source>
</reference>
<dbReference type="AlphaFoldDB" id="A0A1G6T2G2"/>
<proteinExistence type="predicted"/>
<evidence type="ECO:0000313" key="4">
    <source>
        <dbReference type="Proteomes" id="UP000199320"/>
    </source>
</evidence>
<evidence type="ECO:0000313" key="5">
    <source>
        <dbReference type="Proteomes" id="UP000324021"/>
    </source>
</evidence>
<sequence length="64" mass="6919">MQPFSKAIVTECLEWDIGTIVVSDLAGIREDDEPGELINWDDHGKPLSECSSGRGQGGKDVKTS</sequence>
<keyword evidence="4" id="KW-1185">Reference proteome</keyword>
<dbReference type="EMBL" id="FMZP01000016">
    <property type="protein sequence ID" value="SDD23191.1"/>
    <property type="molecule type" value="Genomic_DNA"/>
</dbReference>
<dbReference type="Proteomes" id="UP000199320">
    <property type="component" value="Unassembled WGS sequence"/>
</dbReference>
<gene>
    <name evidence="3" type="ORF">SAMN04488694_12531</name>
    <name evidence="2" type="ORF">SAMN05192552_10162</name>
</gene>
<reference evidence="3" key="1">
    <citation type="submission" date="2016-10" db="EMBL/GenBank/DDBJ databases">
        <authorList>
            <person name="de Groot N.N."/>
        </authorList>
    </citation>
    <scope>NUCLEOTIDE SEQUENCE [LARGE SCALE GENOMIC DNA]</scope>
    <source>
        <strain evidence="3">CDM_6</strain>
    </source>
</reference>
<evidence type="ECO:0000313" key="3">
    <source>
        <dbReference type="EMBL" id="SEU00442.1"/>
    </source>
</evidence>